<evidence type="ECO:0000313" key="2">
    <source>
        <dbReference type="EMBL" id="MFC5865338.1"/>
    </source>
</evidence>
<dbReference type="SUPFAM" id="SSF54427">
    <property type="entry name" value="NTF2-like"/>
    <property type="match status" value="1"/>
</dbReference>
<gene>
    <name evidence="2" type="ORF">ACFPT7_23745</name>
</gene>
<dbReference type="Pfam" id="PF14534">
    <property type="entry name" value="DUF4440"/>
    <property type="match status" value="1"/>
</dbReference>
<name>A0ABW1EMQ4_9BACT</name>
<dbReference type="InterPro" id="IPR027843">
    <property type="entry name" value="DUF4440"/>
</dbReference>
<evidence type="ECO:0000259" key="1">
    <source>
        <dbReference type="Pfam" id="PF14534"/>
    </source>
</evidence>
<dbReference type="InterPro" id="IPR032710">
    <property type="entry name" value="NTF2-like_dom_sf"/>
</dbReference>
<proteinExistence type="predicted"/>
<sequence>MAVWRKSEEDRQRLREWKGRQMGKIESTPHLRLTLAAASLIHQLRSCPLIALILLFSTLPVLAQNIDTADVIVAQENAFWKAYTAGNITDLGTLLQPGFTNVEQEIWTRDQVLTFVQQFHKQCSLAPVILVDPHVSFLTPDIATIIYHANEAATCGARTMSGDTNISTVWVRRDGHWQMHLHSEYAIPAK</sequence>
<accession>A0ABW1EMQ4</accession>
<feature type="domain" description="DUF4440" evidence="1">
    <location>
        <begin position="72"/>
        <end position="179"/>
    </location>
</feature>
<dbReference type="Gene3D" id="3.10.450.50">
    <property type="match status" value="1"/>
</dbReference>
<comment type="caution">
    <text evidence="2">The sequence shown here is derived from an EMBL/GenBank/DDBJ whole genome shotgun (WGS) entry which is preliminary data.</text>
</comment>
<protein>
    <submittedName>
        <fullName evidence="2">Nuclear transport factor 2 family protein</fullName>
    </submittedName>
</protein>
<keyword evidence="3" id="KW-1185">Reference proteome</keyword>
<reference evidence="3" key="1">
    <citation type="journal article" date="2019" name="Int. J. Syst. Evol. Microbiol.">
        <title>The Global Catalogue of Microorganisms (GCM) 10K type strain sequencing project: providing services to taxonomists for standard genome sequencing and annotation.</title>
        <authorList>
            <consortium name="The Broad Institute Genomics Platform"/>
            <consortium name="The Broad Institute Genome Sequencing Center for Infectious Disease"/>
            <person name="Wu L."/>
            <person name="Ma J."/>
        </authorList>
    </citation>
    <scope>NUCLEOTIDE SEQUENCE [LARGE SCALE GENOMIC DNA]</scope>
    <source>
        <strain evidence="3">JCM 4087</strain>
    </source>
</reference>
<dbReference type="RefSeq" id="WP_263342330.1">
    <property type="nucleotide sequence ID" value="NZ_JAGSYH010000011.1"/>
</dbReference>
<dbReference type="EMBL" id="JBHSPH010000019">
    <property type="protein sequence ID" value="MFC5865338.1"/>
    <property type="molecule type" value="Genomic_DNA"/>
</dbReference>
<evidence type="ECO:0000313" key="3">
    <source>
        <dbReference type="Proteomes" id="UP001596091"/>
    </source>
</evidence>
<dbReference type="Proteomes" id="UP001596091">
    <property type="component" value="Unassembled WGS sequence"/>
</dbReference>
<organism evidence="2 3">
    <name type="scientific">Acidicapsa dinghuensis</name>
    <dbReference type="NCBI Taxonomy" id="2218256"/>
    <lineage>
        <taxon>Bacteria</taxon>
        <taxon>Pseudomonadati</taxon>
        <taxon>Acidobacteriota</taxon>
        <taxon>Terriglobia</taxon>
        <taxon>Terriglobales</taxon>
        <taxon>Acidobacteriaceae</taxon>
        <taxon>Acidicapsa</taxon>
    </lineage>
</organism>